<keyword evidence="14" id="KW-1185">Reference proteome</keyword>
<evidence type="ECO:0000313" key="14">
    <source>
        <dbReference type="Proteomes" id="UP001408356"/>
    </source>
</evidence>
<evidence type="ECO:0000256" key="5">
    <source>
        <dbReference type="ARBA" id="ARBA00022729"/>
    </source>
</evidence>
<dbReference type="EMBL" id="JARVKF010000201">
    <property type="protein sequence ID" value="KAK9421140.1"/>
    <property type="molecule type" value="Genomic_DNA"/>
</dbReference>
<keyword evidence="11" id="KW-0812">Transmembrane</keyword>
<keyword evidence="11" id="KW-1133">Transmembrane helix</keyword>
<proteinExistence type="predicted"/>
<evidence type="ECO:0000256" key="6">
    <source>
        <dbReference type="ARBA" id="ARBA00022801"/>
    </source>
</evidence>
<evidence type="ECO:0000256" key="10">
    <source>
        <dbReference type="SAM" id="MobiDB-lite"/>
    </source>
</evidence>
<name>A0ABR2V3T7_9PEZI</name>
<dbReference type="Gene3D" id="3.40.50.1820">
    <property type="entry name" value="alpha/beta hydrolase"/>
    <property type="match status" value="1"/>
</dbReference>
<gene>
    <name evidence="13" type="ORF">SUNI508_05988</name>
</gene>
<comment type="catalytic activity">
    <reaction evidence="9">
        <text>feruloyl-polysaccharide + H2O = ferulate + polysaccharide.</text>
        <dbReference type="EC" id="3.1.1.73"/>
    </reaction>
</comment>
<feature type="transmembrane region" description="Helical" evidence="11">
    <location>
        <begin position="413"/>
        <end position="431"/>
    </location>
</feature>
<feature type="chain" id="PRO_5046740963" description="feruloyl esterase" evidence="12">
    <location>
        <begin position="18"/>
        <end position="435"/>
    </location>
</feature>
<keyword evidence="3" id="KW-0964">Secreted</keyword>
<keyword evidence="5 12" id="KW-0732">Signal</keyword>
<evidence type="ECO:0000256" key="12">
    <source>
        <dbReference type="SAM" id="SignalP"/>
    </source>
</evidence>
<comment type="caution">
    <text evidence="13">The sequence shown here is derived from an EMBL/GenBank/DDBJ whole genome shotgun (WGS) entry which is preliminary data.</text>
</comment>
<evidence type="ECO:0000256" key="4">
    <source>
        <dbReference type="ARBA" id="ARBA00022651"/>
    </source>
</evidence>
<dbReference type="GO" id="GO:0016787">
    <property type="term" value="F:hydrolase activity"/>
    <property type="evidence" value="ECO:0007669"/>
    <property type="project" value="UniProtKB-KW"/>
</dbReference>
<evidence type="ECO:0000256" key="8">
    <source>
        <dbReference type="ARBA" id="ARBA00023326"/>
    </source>
</evidence>
<reference evidence="13 14" key="1">
    <citation type="journal article" date="2024" name="J. Plant Pathol.">
        <title>Sequence and assembly of the genome of Seiridium unicorne, isolate CBS 538.82, causal agent of cypress canker disease.</title>
        <authorList>
            <person name="Scali E."/>
            <person name="Rocca G.D."/>
            <person name="Danti R."/>
            <person name="Garbelotto M."/>
            <person name="Barberini S."/>
            <person name="Baroncelli R."/>
            <person name="Emiliani G."/>
        </authorList>
    </citation>
    <scope>NUCLEOTIDE SEQUENCE [LARGE SCALE GENOMIC DNA]</scope>
    <source>
        <strain evidence="13 14">BM-138-508</strain>
    </source>
</reference>
<keyword evidence="11" id="KW-0472">Membrane</keyword>
<evidence type="ECO:0000256" key="1">
    <source>
        <dbReference type="ARBA" id="ARBA00004613"/>
    </source>
</evidence>
<evidence type="ECO:0000256" key="2">
    <source>
        <dbReference type="ARBA" id="ARBA00013091"/>
    </source>
</evidence>
<dbReference type="SUPFAM" id="SSF53474">
    <property type="entry name" value="alpha/beta-Hydrolases"/>
    <property type="match status" value="1"/>
</dbReference>
<keyword evidence="6 13" id="KW-0378">Hydrolase</keyword>
<dbReference type="PANTHER" id="PTHR38050:SF2">
    <property type="entry name" value="FERULOYL ESTERASE C-RELATED"/>
    <property type="match status" value="1"/>
</dbReference>
<accession>A0ABR2V3T7</accession>
<feature type="compositionally biased region" description="Low complexity" evidence="10">
    <location>
        <begin position="366"/>
        <end position="404"/>
    </location>
</feature>
<keyword evidence="7" id="KW-0119">Carbohydrate metabolism</keyword>
<comment type="subcellular location">
    <subcellularLocation>
        <location evidence="1">Secreted</location>
    </subcellularLocation>
</comment>
<evidence type="ECO:0000256" key="3">
    <source>
        <dbReference type="ARBA" id="ARBA00022525"/>
    </source>
</evidence>
<keyword evidence="8" id="KW-0624">Polysaccharide degradation</keyword>
<dbReference type="PANTHER" id="PTHR38050">
    <property type="match status" value="1"/>
</dbReference>
<sequence>MLSISLLFAIVPALAAASKSESRSACDADSPPIPLGQRHNVTLPNSNRTYMYFLPEKYEQSKANPLILSFHGASRTSDWQANLDKLTDPSFNDDHIVAYPQALQYGNSSTYIYWQGSPNATADDVAYVGDVLDDLEDALCIDKSRIFATGKSQGGGMVGILACDEEASQRIAAFAPVSGAFYTTGSTSSLTSCDDPKTFAITCNPGRDAIPVLDFHGGNDTTININGGFRNGGCLPNIREWVAEWVQRNNLTDSSSATDALNGSTKMYQYGSSSDAGLVTFVYDGDHVNHDWPATINNTDNEDHGSGPASFNASSMIMEFFAKYTLPENGTSGSDSGTSTTVTSADSTSVVTAPFTIGSSTAVTTSASVGTTSTTTATTSSGVATTASSPTGSAASSTPTSGASRVTSSHIDGVSIVMGIVGICLLLDLFMMGTR</sequence>
<evidence type="ECO:0000313" key="13">
    <source>
        <dbReference type="EMBL" id="KAK9421140.1"/>
    </source>
</evidence>
<dbReference type="Proteomes" id="UP001408356">
    <property type="component" value="Unassembled WGS sequence"/>
</dbReference>
<protein>
    <recommendedName>
        <fullName evidence="2">feruloyl esterase</fullName>
        <ecNumber evidence="2">3.1.1.73</ecNumber>
    </recommendedName>
</protein>
<organism evidence="13 14">
    <name type="scientific">Seiridium unicorne</name>
    <dbReference type="NCBI Taxonomy" id="138068"/>
    <lineage>
        <taxon>Eukaryota</taxon>
        <taxon>Fungi</taxon>
        <taxon>Dikarya</taxon>
        <taxon>Ascomycota</taxon>
        <taxon>Pezizomycotina</taxon>
        <taxon>Sordariomycetes</taxon>
        <taxon>Xylariomycetidae</taxon>
        <taxon>Amphisphaeriales</taxon>
        <taxon>Sporocadaceae</taxon>
        <taxon>Seiridium</taxon>
    </lineage>
</organism>
<keyword evidence="4" id="KW-0858">Xylan degradation</keyword>
<evidence type="ECO:0000256" key="11">
    <source>
        <dbReference type="SAM" id="Phobius"/>
    </source>
</evidence>
<evidence type="ECO:0000256" key="7">
    <source>
        <dbReference type="ARBA" id="ARBA00023277"/>
    </source>
</evidence>
<feature type="region of interest" description="Disordered" evidence="10">
    <location>
        <begin position="366"/>
        <end position="406"/>
    </location>
</feature>
<dbReference type="InterPro" id="IPR029058">
    <property type="entry name" value="AB_hydrolase_fold"/>
</dbReference>
<dbReference type="InterPro" id="IPR043595">
    <property type="entry name" value="FaeB/C/D"/>
</dbReference>
<feature type="signal peptide" evidence="12">
    <location>
        <begin position="1"/>
        <end position="17"/>
    </location>
</feature>
<dbReference type="EC" id="3.1.1.73" evidence="2"/>
<evidence type="ECO:0000256" key="9">
    <source>
        <dbReference type="ARBA" id="ARBA00034075"/>
    </source>
</evidence>